<proteinExistence type="predicted"/>
<feature type="chain" id="PRO_5026954970" description="DUF4198 domain-containing protein" evidence="1">
    <location>
        <begin position="22"/>
        <end position="376"/>
    </location>
</feature>
<evidence type="ECO:0008006" key="4">
    <source>
        <dbReference type="Google" id="ProtNLM"/>
    </source>
</evidence>
<gene>
    <name evidence="2" type="ORF">GA560_07060</name>
</gene>
<dbReference type="EMBL" id="WDER01000013">
    <property type="protein sequence ID" value="KAB6084718.1"/>
    <property type="molecule type" value="Genomic_DNA"/>
</dbReference>
<comment type="caution">
    <text evidence="2">The sequence shown here is derived from an EMBL/GenBank/DDBJ whole genome shotgun (WGS) entry which is preliminary data.</text>
</comment>
<dbReference type="RefSeq" id="WP_118218998.1">
    <property type="nucleotide sequence ID" value="NZ_JAQEAW010000006.1"/>
</dbReference>
<keyword evidence="1" id="KW-0732">Signal</keyword>
<feature type="signal peptide" evidence="1">
    <location>
        <begin position="1"/>
        <end position="21"/>
    </location>
</feature>
<evidence type="ECO:0000313" key="3">
    <source>
        <dbReference type="Proteomes" id="UP000474077"/>
    </source>
</evidence>
<protein>
    <recommendedName>
        <fullName evidence="4">DUF4198 domain-containing protein</fullName>
    </recommendedName>
</protein>
<dbReference type="AlphaFoldDB" id="A0A6L4NID6"/>
<dbReference type="PROSITE" id="PS51257">
    <property type="entry name" value="PROKAR_LIPOPROTEIN"/>
    <property type="match status" value="1"/>
</dbReference>
<dbReference type="Proteomes" id="UP000474077">
    <property type="component" value="Unassembled WGS sequence"/>
</dbReference>
<accession>A0A6L4NID6</accession>
<reference evidence="2 3" key="1">
    <citation type="journal article" date="2019" name="Nat. Med.">
        <title>A library of human gut bacterial isolates paired with longitudinal multiomics data enables mechanistic microbiome research.</title>
        <authorList>
            <person name="Poyet M."/>
            <person name="Groussin M."/>
            <person name="Gibbons S.M."/>
            <person name="Avila-Pacheco J."/>
            <person name="Jiang X."/>
            <person name="Kearney S.M."/>
            <person name="Perrotta A.R."/>
            <person name="Berdy B."/>
            <person name="Zhao S."/>
            <person name="Lieberman T.D."/>
            <person name="Swanson P.K."/>
            <person name="Smith M."/>
            <person name="Roesemann S."/>
            <person name="Alexander J.E."/>
            <person name="Rich S.A."/>
            <person name="Livny J."/>
            <person name="Vlamakis H."/>
            <person name="Clish C."/>
            <person name="Bullock K."/>
            <person name="Deik A."/>
            <person name="Scott J."/>
            <person name="Pierce K.A."/>
            <person name="Xavier R.J."/>
            <person name="Alm E.J."/>
        </authorList>
    </citation>
    <scope>NUCLEOTIDE SEQUENCE [LARGE SCALE GENOMIC DNA]</scope>
    <source>
        <strain evidence="2 3">BIOML-A73</strain>
    </source>
</reference>
<evidence type="ECO:0000256" key="1">
    <source>
        <dbReference type="SAM" id="SignalP"/>
    </source>
</evidence>
<organism evidence="2 3">
    <name type="scientific">Bacteroides xylanisolvens</name>
    <dbReference type="NCBI Taxonomy" id="371601"/>
    <lineage>
        <taxon>Bacteria</taxon>
        <taxon>Pseudomonadati</taxon>
        <taxon>Bacteroidota</taxon>
        <taxon>Bacteroidia</taxon>
        <taxon>Bacteroidales</taxon>
        <taxon>Bacteroidaceae</taxon>
        <taxon>Bacteroides</taxon>
    </lineage>
</organism>
<sequence length="376" mass="42262">MKTMKSIWFFAVGLMMTFVFCACSSDSEPEQLPPPEPPVVEEPDELEFRVLVYVDEASVKGHLGGSERRVKSEMDILFSKTSNFFNAGSKELKYKYSYTVADIVVYQGSSQDATFRKRVYNDPIDFSKYDVTVLFDCLQDNGETGNGGAAHGGGSDNRSVVTVFANPGKKKEIFTDDTYKTLAHELGHYRGVTDMYQYLIDAKDNPVSHQSFDVPPCIMKWTSDGVWSEYAVNCMNLSAGAKQIGKVFPDFFNSLYPKKIEINVTVSGKPEKGAVVKIYGSRAGATGRNRDIYPEVFVEGKTDTNGQYVLNDVKKYFNPKANGFANVPDDLPYGRWFGFLAEVISGNSKKYVWMPEWEVQMPHFEGKDTYKIDVTF</sequence>
<name>A0A6L4NID6_9BACE</name>
<evidence type="ECO:0000313" key="2">
    <source>
        <dbReference type="EMBL" id="KAB6084718.1"/>
    </source>
</evidence>